<accession>A0A5J9V7V8</accession>
<dbReference type="EMBL" id="RWGY01000011">
    <property type="protein sequence ID" value="TVU31541.1"/>
    <property type="molecule type" value="Genomic_DNA"/>
</dbReference>
<feature type="domain" description="Knottins-like" evidence="4">
    <location>
        <begin position="27"/>
        <end position="68"/>
    </location>
</feature>
<name>A0A5J9V7V8_9POAL</name>
<feature type="region of interest" description="Disordered" evidence="2">
    <location>
        <begin position="105"/>
        <end position="158"/>
    </location>
</feature>
<feature type="compositionally biased region" description="Pro residues" evidence="2">
    <location>
        <begin position="111"/>
        <end position="139"/>
    </location>
</feature>
<proteinExistence type="predicted"/>
<evidence type="ECO:0000259" key="4">
    <source>
        <dbReference type="Pfam" id="PF00304"/>
    </source>
</evidence>
<dbReference type="Gene3D" id="3.30.30.10">
    <property type="entry name" value="Knottin, scorpion toxin-like"/>
    <property type="match status" value="1"/>
</dbReference>
<dbReference type="InterPro" id="IPR008176">
    <property type="entry name" value="Defensin_plant"/>
</dbReference>
<dbReference type="AlphaFoldDB" id="A0A5J9V7V8"/>
<evidence type="ECO:0000313" key="5">
    <source>
        <dbReference type="EMBL" id="TVU31541.1"/>
    </source>
</evidence>
<feature type="non-terminal residue" evidence="5">
    <location>
        <position position="1"/>
    </location>
</feature>
<sequence>MAFNKKAAVVAVPLVLLLVSHCADAVKICTAVSQTFHGNCVSNKNCASACYDEYSGMAHGYCSKRRICSKSLNNDDLNDIGLNFSWNRRCKHPCKCSFACGALPSPGTPGEGPPEVQPPPGEGPPEVQPPPGDSPPVVQPPAGKNDLSFSMTGPRVPN</sequence>
<dbReference type="Pfam" id="PF00304">
    <property type="entry name" value="Gamma-thionin"/>
    <property type="match status" value="1"/>
</dbReference>
<evidence type="ECO:0000256" key="2">
    <source>
        <dbReference type="SAM" id="MobiDB-lite"/>
    </source>
</evidence>
<gene>
    <name evidence="5" type="ORF">EJB05_23228</name>
</gene>
<dbReference type="SUPFAM" id="SSF57095">
    <property type="entry name" value="Scorpion toxin-like"/>
    <property type="match status" value="1"/>
</dbReference>
<dbReference type="GO" id="GO:0006952">
    <property type="term" value="P:defense response"/>
    <property type="evidence" value="ECO:0007669"/>
    <property type="project" value="InterPro"/>
</dbReference>
<organism evidence="5 6">
    <name type="scientific">Eragrostis curvula</name>
    <name type="common">weeping love grass</name>
    <dbReference type="NCBI Taxonomy" id="38414"/>
    <lineage>
        <taxon>Eukaryota</taxon>
        <taxon>Viridiplantae</taxon>
        <taxon>Streptophyta</taxon>
        <taxon>Embryophyta</taxon>
        <taxon>Tracheophyta</taxon>
        <taxon>Spermatophyta</taxon>
        <taxon>Magnoliopsida</taxon>
        <taxon>Liliopsida</taxon>
        <taxon>Poales</taxon>
        <taxon>Poaceae</taxon>
        <taxon>PACMAD clade</taxon>
        <taxon>Chloridoideae</taxon>
        <taxon>Eragrostideae</taxon>
        <taxon>Eragrostidinae</taxon>
        <taxon>Eragrostis</taxon>
    </lineage>
</organism>
<dbReference type="InterPro" id="IPR036574">
    <property type="entry name" value="Scorpion_toxin-like_sf"/>
</dbReference>
<comment type="caution">
    <text evidence="5">The sequence shown here is derived from an EMBL/GenBank/DDBJ whole genome shotgun (WGS) entry which is preliminary data.</text>
</comment>
<keyword evidence="6" id="KW-1185">Reference proteome</keyword>
<dbReference type="InterPro" id="IPR003614">
    <property type="entry name" value="Knottins"/>
</dbReference>
<dbReference type="Gramene" id="TVU31541">
    <property type="protein sequence ID" value="TVU31541"/>
    <property type="gene ID" value="EJB05_23228"/>
</dbReference>
<reference evidence="5 6" key="1">
    <citation type="journal article" date="2019" name="Sci. Rep.">
        <title>A high-quality genome of Eragrostis curvula grass provides insights into Poaceae evolution and supports new strategies to enhance forage quality.</title>
        <authorList>
            <person name="Carballo J."/>
            <person name="Santos B.A.C.M."/>
            <person name="Zappacosta D."/>
            <person name="Garbus I."/>
            <person name="Selva J.P."/>
            <person name="Gallo C.A."/>
            <person name="Diaz A."/>
            <person name="Albertini E."/>
            <person name="Caccamo M."/>
            <person name="Echenique V."/>
        </authorList>
    </citation>
    <scope>NUCLEOTIDE SEQUENCE [LARGE SCALE GENOMIC DNA]</scope>
    <source>
        <strain evidence="6">cv. Victoria</strain>
        <tissue evidence="5">Leaf</tissue>
    </source>
</reference>
<keyword evidence="3" id="KW-0732">Signal</keyword>
<feature type="chain" id="PRO_5023877801" description="Knottins-like domain-containing protein" evidence="3">
    <location>
        <begin position="26"/>
        <end position="158"/>
    </location>
</feature>
<evidence type="ECO:0000313" key="6">
    <source>
        <dbReference type="Proteomes" id="UP000324897"/>
    </source>
</evidence>
<feature type="signal peptide" evidence="3">
    <location>
        <begin position="1"/>
        <end position="25"/>
    </location>
</feature>
<dbReference type="PROSITE" id="PS00940">
    <property type="entry name" value="GAMMA_THIONIN"/>
    <property type="match status" value="1"/>
</dbReference>
<dbReference type="Proteomes" id="UP000324897">
    <property type="component" value="Chromosome 1"/>
</dbReference>
<keyword evidence="1" id="KW-1015">Disulfide bond</keyword>
<evidence type="ECO:0000256" key="3">
    <source>
        <dbReference type="SAM" id="SignalP"/>
    </source>
</evidence>
<protein>
    <recommendedName>
        <fullName evidence="4">Knottins-like domain-containing protein</fullName>
    </recommendedName>
</protein>
<evidence type="ECO:0000256" key="1">
    <source>
        <dbReference type="ARBA" id="ARBA00023157"/>
    </source>
</evidence>